<gene>
    <name evidence="1" type="ORF">DM860_017325</name>
</gene>
<sequence>MLDLGLLRNASLFFFSVVDGHLIRDLESFAAISFLMAANAFQVFMREGQTCGVHIYAGFEVVLESTRFMDGGALVLDSLPPYDEEDEYDSVDGVLPDFVGSNRDISAAEAELVRSAWTISPPVA</sequence>
<dbReference type="EMBL" id="NQVE01000039">
    <property type="protein sequence ID" value="RAL52188.1"/>
    <property type="molecule type" value="Genomic_DNA"/>
</dbReference>
<name>A0A328E6C3_9ASTE</name>
<dbReference type="Proteomes" id="UP000249390">
    <property type="component" value="Unassembled WGS sequence"/>
</dbReference>
<accession>A0A328E6C3</accession>
<protein>
    <submittedName>
        <fullName evidence="1">Uncharacterized protein</fullName>
    </submittedName>
</protein>
<reference evidence="1 2" key="1">
    <citation type="submission" date="2018-06" db="EMBL/GenBank/DDBJ databases">
        <title>The Genome of Cuscuta australis (Dodder) Provides Insight into the Evolution of Plant Parasitism.</title>
        <authorList>
            <person name="Liu H."/>
        </authorList>
    </citation>
    <scope>NUCLEOTIDE SEQUENCE [LARGE SCALE GENOMIC DNA]</scope>
    <source>
        <strain evidence="2">cv. Yunnan</strain>
        <tissue evidence="1">Vines</tissue>
    </source>
</reference>
<proteinExistence type="predicted"/>
<evidence type="ECO:0000313" key="2">
    <source>
        <dbReference type="Proteomes" id="UP000249390"/>
    </source>
</evidence>
<evidence type="ECO:0000313" key="1">
    <source>
        <dbReference type="EMBL" id="RAL52188.1"/>
    </source>
</evidence>
<dbReference type="AlphaFoldDB" id="A0A328E6C3"/>
<keyword evidence="2" id="KW-1185">Reference proteome</keyword>
<comment type="caution">
    <text evidence="1">The sequence shown here is derived from an EMBL/GenBank/DDBJ whole genome shotgun (WGS) entry which is preliminary data.</text>
</comment>
<organism evidence="1 2">
    <name type="scientific">Cuscuta australis</name>
    <dbReference type="NCBI Taxonomy" id="267555"/>
    <lineage>
        <taxon>Eukaryota</taxon>
        <taxon>Viridiplantae</taxon>
        <taxon>Streptophyta</taxon>
        <taxon>Embryophyta</taxon>
        <taxon>Tracheophyta</taxon>
        <taxon>Spermatophyta</taxon>
        <taxon>Magnoliopsida</taxon>
        <taxon>eudicotyledons</taxon>
        <taxon>Gunneridae</taxon>
        <taxon>Pentapetalae</taxon>
        <taxon>asterids</taxon>
        <taxon>lamiids</taxon>
        <taxon>Solanales</taxon>
        <taxon>Convolvulaceae</taxon>
        <taxon>Cuscuteae</taxon>
        <taxon>Cuscuta</taxon>
        <taxon>Cuscuta subgen. Grammica</taxon>
        <taxon>Cuscuta sect. Cleistogrammica</taxon>
    </lineage>
</organism>